<dbReference type="InterPro" id="IPR023398">
    <property type="entry name" value="TIF_eIF4e-like"/>
</dbReference>
<reference evidence="3" key="3">
    <citation type="submission" date="2024-01" db="EMBL/GenBank/DDBJ databases">
        <authorList>
            <person name="Coelho M.A."/>
            <person name="David-Palma M."/>
            <person name="Shea T."/>
            <person name="Sun S."/>
            <person name="Cuomo C.A."/>
            <person name="Heitman J."/>
        </authorList>
    </citation>
    <scope>NUCLEOTIDE SEQUENCE</scope>
    <source>
        <strain evidence="3">CBS 7841</strain>
    </source>
</reference>
<dbReference type="RefSeq" id="XP_066068656.1">
    <property type="nucleotide sequence ID" value="XM_066212559.1"/>
</dbReference>
<dbReference type="GeneID" id="91087364"/>
<feature type="compositionally biased region" description="Polar residues" evidence="2">
    <location>
        <begin position="1"/>
        <end position="14"/>
    </location>
</feature>
<dbReference type="OrthoDB" id="590761at2759"/>
<protein>
    <submittedName>
        <fullName evidence="3">Uncharacterized protein</fullName>
    </submittedName>
</protein>
<proteinExistence type="inferred from homology"/>
<accession>A0A1E3IPF0</accession>
<evidence type="ECO:0000256" key="1">
    <source>
        <dbReference type="RuleBase" id="RU004374"/>
    </source>
</evidence>
<gene>
    <name evidence="3" type="ORF">L203_103153</name>
</gene>
<reference evidence="3" key="2">
    <citation type="journal article" date="2022" name="Elife">
        <title>Obligate sexual reproduction of a homothallic fungus closely related to the Cryptococcus pathogenic species complex.</title>
        <authorList>
            <person name="Passer A.R."/>
            <person name="Clancey S.A."/>
            <person name="Shea T."/>
            <person name="David-Palma M."/>
            <person name="Averette A.F."/>
            <person name="Boekhout T."/>
            <person name="Porcel B.M."/>
            <person name="Nowrousian M."/>
            <person name="Cuomo C.A."/>
            <person name="Sun S."/>
            <person name="Heitman J."/>
            <person name="Coelho M.A."/>
        </authorList>
    </citation>
    <scope>NUCLEOTIDE SEQUENCE</scope>
    <source>
        <strain evidence="3">CBS 7841</strain>
    </source>
</reference>
<keyword evidence="1" id="KW-0648">Protein biosynthesis</keyword>
<dbReference type="AlphaFoldDB" id="A0A1E3IPF0"/>
<dbReference type="Pfam" id="PF01652">
    <property type="entry name" value="IF4E"/>
    <property type="match status" value="1"/>
</dbReference>
<dbReference type="GO" id="GO:0000340">
    <property type="term" value="F:RNA 7-methylguanosine cap binding"/>
    <property type="evidence" value="ECO:0007669"/>
    <property type="project" value="TreeGrafter"/>
</dbReference>
<evidence type="ECO:0000313" key="4">
    <source>
        <dbReference type="Proteomes" id="UP000094043"/>
    </source>
</evidence>
<dbReference type="PANTHER" id="PTHR11960">
    <property type="entry name" value="EUKARYOTIC TRANSLATION INITIATION FACTOR 4E RELATED"/>
    <property type="match status" value="1"/>
</dbReference>
<dbReference type="GO" id="GO:0003743">
    <property type="term" value="F:translation initiation factor activity"/>
    <property type="evidence" value="ECO:0007669"/>
    <property type="project" value="UniProtKB-KW"/>
</dbReference>
<dbReference type="PANTHER" id="PTHR11960:SF73">
    <property type="entry name" value="TRANSLATION INITIATION FACTOR 4E, PUTATIVE-RELATED"/>
    <property type="match status" value="1"/>
</dbReference>
<dbReference type="SUPFAM" id="SSF55418">
    <property type="entry name" value="eIF4e-like"/>
    <property type="match status" value="1"/>
</dbReference>
<dbReference type="Gene3D" id="3.30.760.10">
    <property type="entry name" value="RNA Cap, Translation Initiation Factor Eif4e"/>
    <property type="match status" value="1"/>
</dbReference>
<evidence type="ECO:0000313" key="3">
    <source>
        <dbReference type="EMBL" id="WVN87956.1"/>
    </source>
</evidence>
<feature type="region of interest" description="Disordered" evidence="2">
    <location>
        <begin position="1"/>
        <end position="63"/>
    </location>
</feature>
<dbReference type="KEGG" id="cdep:91087364"/>
<feature type="compositionally biased region" description="Low complexity" evidence="2">
    <location>
        <begin position="49"/>
        <end position="60"/>
    </location>
</feature>
<sequence length="602" mass="64436">MMEATHSSSGSSLAATLPKIPSATVSNLNVEEKDKKGLMLPPPIPVRASSSGSSSTSIASVEKPKMPGMARLPSLQQLSAHLHYSPPSPLQKTSPFESFSTHTAAPLHISTNSLVLQDTSTDTGASPIVAPSPSGRLKLPASAMVRSLSAGAVSKVSNLPAVVSLSMAAAGATQIRSSSHMPIDSSSVLASDIPDVLGEYGPDELDPSHSPEPPAANVPDGSTSVFPGTGRTRYIQGYKDVPTLDDIRRRISVSKGGNLQKFELSAERTKGDAGQGELKEKTINNTKNSVSSSAGIRKEEHLLRHTWTLYYDSKTYKPDASAIATKREQSNSILAEWEISLLIVGKFDTVEGFARHLNNIRLPSRAISGSNYHLFKNGIRPMWEDPANALGGKWVILFKSSPGTMDIAWANLTMALVGDILDPEDRVCGIVASARPKIDRLQIWTRNRDDVEGLNQLGRRIVDIMALEGQDEECMSIEFQYNTNDSRPPPKRFFNIPFPSHRPPSTPNRPVLSTFQIPPSMFGGNGGLLASHAAIGAHLNHPLPLPPHSPAIMNGNIGREQVQLGSDGSGAKRALSESSIFVGQAGISRQNYHGGREGVTGV</sequence>
<feature type="region of interest" description="Disordered" evidence="2">
    <location>
        <begin position="194"/>
        <end position="231"/>
    </location>
</feature>
<dbReference type="GO" id="GO:0016281">
    <property type="term" value="C:eukaryotic translation initiation factor 4F complex"/>
    <property type="evidence" value="ECO:0007669"/>
    <property type="project" value="TreeGrafter"/>
</dbReference>
<organism evidence="3 4">
    <name type="scientific">Cryptococcus depauperatus CBS 7841</name>
    <dbReference type="NCBI Taxonomy" id="1295531"/>
    <lineage>
        <taxon>Eukaryota</taxon>
        <taxon>Fungi</taxon>
        <taxon>Dikarya</taxon>
        <taxon>Basidiomycota</taxon>
        <taxon>Agaricomycotina</taxon>
        <taxon>Tremellomycetes</taxon>
        <taxon>Tremellales</taxon>
        <taxon>Cryptococcaceae</taxon>
        <taxon>Cryptococcus</taxon>
    </lineage>
</organism>
<keyword evidence="1" id="KW-0396">Initiation factor</keyword>
<dbReference type="InterPro" id="IPR001040">
    <property type="entry name" value="TIF_eIF_4E"/>
</dbReference>
<name>A0A1E3IPF0_9TREE</name>
<dbReference type="VEuPathDB" id="FungiDB:L203_01571"/>
<evidence type="ECO:0000256" key="2">
    <source>
        <dbReference type="SAM" id="MobiDB-lite"/>
    </source>
</evidence>
<dbReference type="EMBL" id="CP143786">
    <property type="protein sequence ID" value="WVN87956.1"/>
    <property type="molecule type" value="Genomic_DNA"/>
</dbReference>
<keyword evidence="1" id="KW-0694">RNA-binding</keyword>
<comment type="similarity">
    <text evidence="1">Belongs to the eukaryotic initiation factor 4E family.</text>
</comment>
<reference evidence="3" key="1">
    <citation type="submission" date="2016-06" db="EMBL/GenBank/DDBJ databases">
        <authorList>
            <person name="Cuomo C."/>
            <person name="Litvintseva A."/>
            <person name="Heitman J."/>
            <person name="Chen Y."/>
            <person name="Sun S."/>
            <person name="Springer D."/>
            <person name="Dromer F."/>
            <person name="Young S."/>
            <person name="Zeng Q."/>
            <person name="Chapman S."/>
            <person name="Gujja S."/>
            <person name="Saif S."/>
            <person name="Birren B."/>
        </authorList>
    </citation>
    <scope>NUCLEOTIDE SEQUENCE</scope>
    <source>
        <strain evidence="3">CBS 7841</strain>
    </source>
</reference>
<dbReference type="Proteomes" id="UP000094043">
    <property type="component" value="Chromosome 3"/>
</dbReference>
<keyword evidence="4" id="KW-1185">Reference proteome</keyword>